<name>A0A7X2ZV50_9FLAO</name>
<dbReference type="AlphaFoldDB" id="A0A7X2ZV50"/>
<protein>
    <submittedName>
        <fullName evidence="5">Site-specific integrase</fullName>
    </submittedName>
</protein>
<dbReference type="Gene3D" id="1.10.443.10">
    <property type="entry name" value="Intergrase catalytic core"/>
    <property type="match status" value="1"/>
</dbReference>
<dbReference type="Gene3D" id="1.10.150.130">
    <property type="match status" value="1"/>
</dbReference>
<dbReference type="InterPro" id="IPR011010">
    <property type="entry name" value="DNA_brk_join_enz"/>
</dbReference>
<dbReference type="OrthoDB" id="9806835at2"/>
<dbReference type="PROSITE" id="PS51898">
    <property type="entry name" value="TYR_RECOMBINASE"/>
    <property type="match status" value="1"/>
</dbReference>
<dbReference type="GO" id="GO:0015074">
    <property type="term" value="P:DNA integration"/>
    <property type="evidence" value="ECO:0007669"/>
    <property type="project" value="InterPro"/>
</dbReference>
<organism evidence="5 6">
    <name type="scientific">Zobellia amurskyensis</name>
    <dbReference type="NCBI Taxonomy" id="248905"/>
    <lineage>
        <taxon>Bacteria</taxon>
        <taxon>Pseudomonadati</taxon>
        <taxon>Bacteroidota</taxon>
        <taxon>Flavobacteriia</taxon>
        <taxon>Flavobacteriales</taxon>
        <taxon>Flavobacteriaceae</taxon>
        <taxon>Zobellia</taxon>
    </lineage>
</organism>
<gene>
    <name evidence="5" type="ORF">D9O36_13975</name>
</gene>
<dbReference type="RefSeq" id="WP_155600371.1">
    <property type="nucleotide sequence ID" value="NZ_RCNR01000028.1"/>
</dbReference>
<accession>A0A7X2ZV50</accession>
<feature type="compositionally biased region" description="Basic and acidic residues" evidence="3">
    <location>
        <begin position="103"/>
        <end position="112"/>
    </location>
</feature>
<dbReference type="InterPro" id="IPR010998">
    <property type="entry name" value="Integrase_recombinase_N"/>
</dbReference>
<keyword evidence="6" id="KW-1185">Reference proteome</keyword>
<evidence type="ECO:0000313" key="6">
    <source>
        <dbReference type="Proteomes" id="UP000540519"/>
    </source>
</evidence>
<reference evidence="5 6" key="1">
    <citation type="journal article" date="2019" name="Mar. Drugs">
        <title>Comparative Genomics and CAZyme Genome Repertoires of Marine Zobellia amurskyensis KMM 3526(T) and Zobellia laminariae KMM 3676(T).</title>
        <authorList>
            <person name="Chernysheva N."/>
            <person name="Bystritskaya E."/>
            <person name="Stenkova A."/>
            <person name="Golovkin I."/>
            <person name="Nedashkovskaya O."/>
            <person name="Isaeva M."/>
        </authorList>
    </citation>
    <scope>NUCLEOTIDE SEQUENCE [LARGE SCALE GENOMIC DNA]</scope>
    <source>
        <strain evidence="5 6">KMM 3526</strain>
    </source>
</reference>
<sequence>MSIFLDAIRIEHESEHVLEHDLSTKKNFSTPKIYTAKGDLSKRWYVYFSFRDPVTKKLVRMKNIYGKANNYTTKADRLAILSSYRSNLLKLLKEGYSPFENEPPDKSEKDGNGENTVAEPPKEIIVQDGAADRSETQTKGMPLQEAFDFVLKLKRNQVKRRTLQDYGHKTKTFLKWLSEEYPNIVTVDQLTKKMVMEFLNHIVMKSTPRNRNNFRLALGTLLQTLENNELIKLNFIKSIAVLNSVPVRNKTFSLKVETDIFAYLEKEDPLLLLYIKFVAYNFLRPIEVSRLRIRDFNLNDSTITFQAKNSILKKKTVPQILLDELPDISQMNPDHLFFTPDKIGGVWATAETNRRNYFSKRFKEKVKKHFDLNEDYGLYSFRHTYITKIYRMLLKDSSPFEAKSRLMLITGHKSMSALEKYLRDIDAELAKDYSDLLK</sequence>
<dbReference type="GO" id="GO:0006310">
    <property type="term" value="P:DNA recombination"/>
    <property type="evidence" value="ECO:0007669"/>
    <property type="project" value="UniProtKB-KW"/>
</dbReference>
<dbReference type="GO" id="GO:0003677">
    <property type="term" value="F:DNA binding"/>
    <property type="evidence" value="ECO:0007669"/>
    <property type="project" value="UniProtKB-KW"/>
</dbReference>
<proteinExistence type="predicted"/>
<evidence type="ECO:0000259" key="4">
    <source>
        <dbReference type="PROSITE" id="PS51898"/>
    </source>
</evidence>
<comment type="caution">
    <text evidence="5">The sequence shown here is derived from an EMBL/GenBank/DDBJ whole genome shotgun (WGS) entry which is preliminary data.</text>
</comment>
<evidence type="ECO:0000256" key="3">
    <source>
        <dbReference type="SAM" id="MobiDB-lite"/>
    </source>
</evidence>
<keyword evidence="2" id="KW-0233">DNA recombination</keyword>
<dbReference type="SUPFAM" id="SSF56349">
    <property type="entry name" value="DNA breaking-rejoining enzymes"/>
    <property type="match status" value="1"/>
</dbReference>
<dbReference type="InterPro" id="IPR002104">
    <property type="entry name" value="Integrase_catalytic"/>
</dbReference>
<evidence type="ECO:0000313" key="5">
    <source>
        <dbReference type="EMBL" id="MUH36956.1"/>
    </source>
</evidence>
<dbReference type="EMBL" id="RCNR01000028">
    <property type="protein sequence ID" value="MUH36956.1"/>
    <property type="molecule type" value="Genomic_DNA"/>
</dbReference>
<dbReference type="InterPro" id="IPR013762">
    <property type="entry name" value="Integrase-like_cat_sf"/>
</dbReference>
<evidence type="ECO:0000256" key="1">
    <source>
        <dbReference type="ARBA" id="ARBA00023125"/>
    </source>
</evidence>
<keyword evidence="1" id="KW-0238">DNA-binding</keyword>
<feature type="region of interest" description="Disordered" evidence="3">
    <location>
        <begin position="97"/>
        <end position="137"/>
    </location>
</feature>
<dbReference type="Proteomes" id="UP000540519">
    <property type="component" value="Unassembled WGS sequence"/>
</dbReference>
<feature type="domain" description="Tyr recombinase" evidence="4">
    <location>
        <begin position="247"/>
        <end position="434"/>
    </location>
</feature>
<evidence type="ECO:0000256" key="2">
    <source>
        <dbReference type="ARBA" id="ARBA00023172"/>
    </source>
</evidence>